<dbReference type="EMBL" id="QEWE01000007">
    <property type="protein sequence ID" value="REJ31129.1"/>
    <property type="molecule type" value="Genomic_DNA"/>
</dbReference>
<gene>
    <name evidence="1" type="ORF">C6P37_01985</name>
</gene>
<protein>
    <submittedName>
        <fullName evidence="1">Uncharacterized protein</fullName>
    </submittedName>
</protein>
<proteinExistence type="predicted"/>
<dbReference type="Proteomes" id="UP000257014">
    <property type="component" value="Unassembled WGS sequence"/>
</dbReference>
<comment type="caution">
    <text evidence="1">The sequence shown here is derived from an EMBL/GenBank/DDBJ whole genome shotgun (WGS) entry which is preliminary data.</text>
</comment>
<dbReference type="AlphaFoldDB" id="A0A3E0K7X3"/>
<sequence>MGLALLFLSEKNINMEWWILLNDLLAQIAQTDGWPALPSWAKHQRRYAMYGPFHLTKAQFDATYFPIF</sequence>
<accession>A0A3E0K7X3</accession>
<evidence type="ECO:0000313" key="1">
    <source>
        <dbReference type="EMBL" id="REJ31129.1"/>
    </source>
</evidence>
<organism evidence="1 2">
    <name type="scientific">Caldibacillus debilis</name>
    <dbReference type="NCBI Taxonomy" id="301148"/>
    <lineage>
        <taxon>Bacteria</taxon>
        <taxon>Bacillati</taxon>
        <taxon>Bacillota</taxon>
        <taxon>Bacilli</taxon>
        <taxon>Bacillales</taxon>
        <taxon>Bacillaceae</taxon>
        <taxon>Caldibacillus</taxon>
    </lineage>
</organism>
<name>A0A3E0K7X3_9BACI</name>
<evidence type="ECO:0000313" key="2">
    <source>
        <dbReference type="Proteomes" id="UP000257014"/>
    </source>
</evidence>
<reference evidence="1 2" key="1">
    <citation type="submission" date="2018-03" db="EMBL/GenBank/DDBJ databases">
        <authorList>
            <person name="Keele B.F."/>
        </authorList>
    </citation>
    <scope>NUCLEOTIDE SEQUENCE [LARGE SCALE GENOMIC DNA]</scope>
    <source>
        <strain evidence="1">ZCTH4_d</strain>
    </source>
</reference>